<name>A0A3M7R4Y4_BRAPC</name>
<accession>A0A3M7R4Y4</accession>
<sequence length="59" mass="6970">MTHTNFKYFSKNANGVSCCVKKKTTKNELMSKFIDINIVHNRLNYVQWCSGFNFTPEKY</sequence>
<keyword evidence="2" id="KW-1185">Reference proteome</keyword>
<dbReference type="EMBL" id="REGN01004207">
    <property type="protein sequence ID" value="RNA18606.1"/>
    <property type="molecule type" value="Genomic_DNA"/>
</dbReference>
<gene>
    <name evidence="1" type="ORF">BpHYR1_038073</name>
</gene>
<dbReference type="AlphaFoldDB" id="A0A3M7R4Y4"/>
<reference evidence="1 2" key="1">
    <citation type="journal article" date="2018" name="Sci. Rep.">
        <title>Genomic signatures of local adaptation to the degree of environmental predictability in rotifers.</title>
        <authorList>
            <person name="Franch-Gras L."/>
            <person name="Hahn C."/>
            <person name="Garcia-Roger E.M."/>
            <person name="Carmona M.J."/>
            <person name="Serra M."/>
            <person name="Gomez A."/>
        </authorList>
    </citation>
    <scope>NUCLEOTIDE SEQUENCE [LARGE SCALE GENOMIC DNA]</scope>
    <source>
        <strain evidence="1">HYR1</strain>
    </source>
</reference>
<dbReference type="Proteomes" id="UP000276133">
    <property type="component" value="Unassembled WGS sequence"/>
</dbReference>
<evidence type="ECO:0000313" key="2">
    <source>
        <dbReference type="Proteomes" id="UP000276133"/>
    </source>
</evidence>
<evidence type="ECO:0000313" key="1">
    <source>
        <dbReference type="EMBL" id="RNA18606.1"/>
    </source>
</evidence>
<comment type="caution">
    <text evidence="1">The sequence shown here is derived from an EMBL/GenBank/DDBJ whole genome shotgun (WGS) entry which is preliminary data.</text>
</comment>
<organism evidence="1 2">
    <name type="scientific">Brachionus plicatilis</name>
    <name type="common">Marine rotifer</name>
    <name type="synonym">Brachionus muelleri</name>
    <dbReference type="NCBI Taxonomy" id="10195"/>
    <lineage>
        <taxon>Eukaryota</taxon>
        <taxon>Metazoa</taxon>
        <taxon>Spiralia</taxon>
        <taxon>Gnathifera</taxon>
        <taxon>Rotifera</taxon>
        <taxon>Eurotatoria</taxon>
        <taxon>Monogononta</taxon>
        <taxon>Pseudotrocha</taxon>
        <taxon>Ploima</taxon>
        <taxon>Brachionidae</taxon>
        <taxon>Brachionus</taxon>
    </lineage>
</organism>
<protein>
    <submittedName>
        <fullName evidence="1">Uncharacterized protein</fullName>
    </submittedName>
</protein>
<proteinExistence type="predicted"/>